<keyword evidence="8 15" id="KW-0063">Aspartyl esterase</keyword>
<dbReference type="CDD" id="cd15798">
    <property type="entry name" value="PMEI-like_3"/>
    <property type="match status" value="1"/>
</dbReference>
<keyword evidence="15" id="KW-0964">Secreted</keyword>
<evidence type="ECO:0000256" key="8">
    <source>
        <dbReference type="ARBA" id="ARBA00023085"/>
    </source>
</evidence>
<comment type="function">
    <text evidence="13 15">Acts in the modification of cell walls via demethylesterification of cell wall pectin.</text>
</comment>
<organism evidence="18 19">
    <name type="scientific">Ilex paraguariensis</name>
    <name type="common">yerba mate</name>
    <dbReference type="NCBI Taxonomy" id="185542"/>
    <lineage>
        <taxon>Eukaryota</taxon>
        <taxon>Viridiplantae</taxon>
        <taxon>Streptophyta</taxon>
        <taxon>Embryophyta</taxon>
        <taxon>Tracheophyta</taxon>
        <taxon>Spermatophyta</taxon>
        <taxon>Magnoliopsida</taxon>
        <taxon>eudicotyledons</taxon>
        <taxon>Gunneridae</taxon>
        <taxon>Pentapetalae</taxon>
        <taxon>asterids</taxon>
        <taxon>campanulids</taxon>
        <taxon>Aquifoliales</taxon>
        <taxon>Aquifoliaceae</taxon>
        <taxon>Ilex</taxon>
    </lineage>
</organism>
<dbReference type="InterPro" id="IPR006501">
    <property type="entry name" value="Pectinesterase_inhib_dom"/>
</dbReference>
<dbReference type="SMART" id="SM00856">
    <property type="entry name" value="PMEI"/>
    <property type="match status" value="1"/>
</dbReference>
<dbReference type="GO" id="GO:0030599">
    <property type="term" value="F:pectinesterase activity"/>
    <property type="evidence" value="ECO:0007669"/>
    <property type="project" value="UniProtKB-UniRule"/>
</dbReference>
<dbReference type="EC" id="3.1.1.11" evidence="5 15"/>
<comment type="similarity">
    <text evidence="4">In the C-terminal section; belongs to the pectinesterase family.</text>
</comment>
<dbReference type="SUPFAM" id="SSF51126">
    <property type="entry name" value="Pectin lyase-like"/>
    <property type="match status" value="1"/>
</dbReference>
<dbReference type="InterPro" id="IPR035513">
    <property type="entry name" value="Invertase/methylesterase_inhib"/>
</dbReference>
<dbReference type="FunFam" id="2.160.20.10:FF:000001">
    <property type="entry name" value="Pectinesterase"/>
    <property type="match status" value="1"/>
</dbReference>
<dbReference type="GO" id="GO:0042545">
    <property type="term" value="P:cell wall modification"/>
    <property type="evidence" value="ECO:0007669"/>
    <property type="project" value="UniProtKB-UniRule"/>
</dbReference>
<dbReference type="AlphaFoldDB" id="A0ABC8T4C6"/>
<dbReference type="InterPro" id="IPR018040">
    <property type="entry name" value="Pectinesterase_Tyr_AS"/>
</dbReference>
<keyword evidence="6 15" id="KW-0134">Cell wall</keyword>
<evidence type="ECO:0000256" key="3">
    <source>
        <dbReference type="ARBA" id="ARBA00006027"/>
    </source>
</evidence>
<dbReference type="Pfam" id="PF01095">
    <property type="entry name" value="Pectinesterase"/>
    <property type="match status" value="1"/>
</dbReference>
<dbReference type="NCBIfam" id="TIGR01614">
    <property type="entry name" value="PME_inhib"/>
    <property type="match status" value="1"/>
</dbReference>
<dbReference type="InterPro" id="IPR011050">
    <property type="entry name" value="Pectin_lyase_fold/virulence"/>
</dbReference>
<evidence type="ECO:0000256" key="2">
    <source>
        <dbReference type="ARBA" id="ARBA00005184"/>
    </source>
</evidence>
<evidence type="ECO:0000256" key="5">
    <source>
        <dbReference type="ARBA" id="ARBA00013229"/>
    </source>
</evidence>
<keyword evidence="10" id="KW-0325">Glycoprotein</keyword>
<keyword evidence="16" id="KW-0812">Transmembrane</keyword>
<evidence type="ECO:0000313" key="19">
    <source>
        <dbReference type="Proteomes" id="UP001642360"/>
    </source>
</evidence>
<evidence type="ECO:0000256" key="13">
    <source>
        <dbReference type="ARBA" id="ARBA00057335"/>
    </source>
</evidence>
<comment type="caution">
    <text evidence="18">The sequence shown here is derived from an EMBL/GenBank/DDBJ whole genome shotgun (WGS) entry which is preliminary data.</text>
</comment>
<comment type="similarity">
    <text evidence="3">In the N-terminal section; belongs to the PMEI family.</text>
</comment>
<evidence type="ECO:0000256" key="12">
    <source>
        <dbReference type="ARBA" id="ARBA00047928"/>
    </source>
</evidence>
<evidence type="ECO:0000256" key="7">
    <source>
        <dbReference type="ARBA" id="ARBA00022801"/>
    </source>
</evidence>
<evidence type="ECO:0000256" key="16">
    <source>
        <dbReference type="SAM" id="Phobius"/>
    </source>
</evidence>
<comment type="subcellular location">
    <subcellularLocation>
        <location evidence="1 15">Secreted</location>
        <location evidence="1 15">Cell wall</location>
    </subcellularLocation>
</comment>
<accession>A0ABC8T4C6</accession>
<comment type="pathway">
    <text evidence="2 15">Glycan metabolism; pectin degradation; 2-dehydro-3-deoxy-D-gluconate from pectin: step 1/5.</text>
</comment>
<dbReference type="SUPFAM" id="SSF101148">
    <property type="entry name" value="Plant invertase/pectin methylesterase inhibitor"/>
    <property type="match status" value="1"/>
</dbReference>
<evidence type="ECO:0000256" key="6">
    <source>
        <dbReference type="ARBA" id="ARBA00022512"/>
    </source>
</evidence>
<name>A0ABC8T4C6_9AQUA</name>
<dbReference type="Proteomes" id="UP001642360">
    <property type="component" value="Unassembled WGS sequence"/>
</dbReference>
<dbReference type="PROSITE" id="PS00503">
    <property type="entry name" value="PECTINESTERASE_2"/>
    <property type="match status" value="1"/>
</dbReference>
<evidence type="ECO:0000259" key="17">
    <source>
        <dbReference type="SMART" id="SM00856"/>
    </source>
</evidence>
<keyword evidence="16" id="KW-1133">Transmembrane helix</keyword>
<proteinExistence type="inferred from homology"/>
<dbReference type="EMBL" id="CAUOFW020004147">
    <property type="protein sequence ID" value="CAK9164035.1"/>
    <property type="molecule type" value="Genomic_DNA"/>
</dbReference>
<evidence type="ECO:0000256" key="1">
    <source>
        <dbReference type="ARBA" id="ARBA00004191"/>
    </source>
</evidence>
<evidence type="ECO:0000256" key="15">
    <source>
        <dbReference type="RuleBase" id="RU000589"/>
    </source>
</evidence>
<dbReference type="Gene3D" id="1.20.140.40">
    <property type="entry name" value="Invertase/pectin methylesterase inhibitor family protein"/>
    <property type="match status" value="1"/>
</dbReference>
<evidence type="ECO:0000256" key="4">
    <source>
        <dbReference type="ARBA" id="ARBA00007786"/>
    </source>
</evidence>
<feature type="domain" description="Pectinesterase inhibitor" evidence="17">
    <location>
        <begin position="63"/>
        <end position="214"/>
    </location>
</feature>
<dbReference type="InterPro" id="IPR033131">
    <property type="entry name" value="Pectinesterase_Asp_AS"/>
</dbReference>
<comment type="catalytic activity">
    <reaction evidence="12 15">
        <text>[(1-&gt;4)-alpha-D-galacturonosyl methyl ester](n) + n H2O = [(1-&gt;4)-alpha-D-galacturonosyl](n) + n methanol + n H(+)</text>
        <dbReference type="Rhea" id="RHEA:22380"/>
        <dbReference type="Rhea" id="RHEA-COMP:14570"/>
        <dbReference type="Rhea" id="RHEA-COMP:14573"/>
        <dbReference type="ChEBI" id="CHEBI:15377"/>
        <dbReference type="ChEBI" id="CHEBI:15378"/>
        <dbReference type="ChEBI" id="CHEBI:17790"/>
        <dbReference type="ChEBI" id="CHEBI:140522"/>
        <dbReference type="ChEBI" id="CHEBI:140523"/>
        <dbReference type="EC" id="3.1.1.11"/>
    </reaction>
</comment>
<keyword evidence="19" id="KW-1185">Reference proteome</keyword>
<dbReference type="GO" id="GO:0045490">
    <property type="term" value="P:pectin catabolic process"/>
    <property type="evidence" value="ECO:0007669"/>
    <property type="project" value="UniProtKB-UniRule"/>
</dbReference>
<evidence type="ECO:0000256" key="9">
    <source>
        <dbReference type="ARBA" id="ARBA00023157"/>
    </source>
</evidence>
<gene>
    <name evidence="18" type="ORF">ILEXP_LOCUS33114</name>
</gene>
<sequence>MASLKSYGKLDESDQQRLKSRQKTRKRIVIMALSSIILIGVIVAAVVGTSQAKEGSSRSEPSLISASIKAACDTTLYPGSCYTSLAPLVNSSQVQPEEIYKLSVQVARNELLRVAQYFSENEGYKEITDKMAIAALESCRELLGLALDHLNISLATDNASLLDAVDDLETWLSAAGTFQQTCIDGFDNTTNALKISVFQNLKNSTEFTSNSLALLNTFLNIASSLKERRLLSLPLREKGYLVEDVVTRPKQLFIKTLAVLNRKHTGGSEMPNWLSPIDRKLLQSTNSTIKADVVERRLLSLPLREKGYLHEDVVTRPKRLFIKTLAVLNRKHTGGSEMPNWLSLRDRKLLQSTNSTIKADVVVAKDGSGKYTTIGDAMKAAPDTSTKRFVIYVKKGVYNENVRVEKTKWNVMVIGDGMNATVVSGSLNFVDGTPTFSTATFAVFGQGFIARDMGFLNIAGAIKQQAVALMSTSDLSVFYRCRVDAFQDTLYTLSNRQFYSECNIYGTVDFIFGNSAVVFQNCNILPKVPIPGQQNTITAQGKIDPNQNTGISIQNCTIGPSENLSSVQTFLGRPWKNHSTTVYINTMMGSLIDPKGWLPWVGTTAPDTIFYAEFQNFGLGSSTKNRVKWKGLRNITSKQASTFTVKSFINGNKWIPMTGISYKPGL</sequence>
<keyword evidence="16" id="KW-0472">Membrane</keyword>
<evidence type="ECO:0000256" key="14">
    <source>
        <dbReference type="PROSITE-ProRule" id="PRU10040"/>
    </source>
</evidence>
<feature type="active site" evidence="14">
    <location>
        <position position="509"/>
    </location>
</feature>
<evidence type="ECO:0000256" key="10">
    <source>
        <dbReference type="ARBA" id="ARBA00023180"/>
    </source>
</evidence>
<evidence type="ECO:0000256" key="11">
    <source>
        <dbReference type="ARBA" id="ARBA00023316"/>
    </source>
</evidence>
<dbReference type="Gene3D" id="2.160.20.10">
    <property type="entry name" value="Single-stranded right-handed beta-helix, Pectin lyase-like"/>
    <property type="match status" value="1"/>
</dbReference>
<dbReference type="InterPro" id="IPR012334">
    <property type="entry name" value="Pectin_lyas_fold"/>
</dbReference>
<evidence type="ECO:0000313" key="18">
    <source>
        <dbReference type="EMBL" id="CAK9164035.1"/>
    </source>
</evidence>
<dbReference type="InterPro" id="IPR000070">
    <property type="entry name" value="Pectinesterase_cat"/>
</dbReference>
<reference evidence="18 19" key="1">
    <citation type="submission" date="2024-02" db="EMBL/GenBank/DDBJ databases">
        <authorList>
            <person name="Vignale AGUSTIN F."/>
            <person name="Sosa J E."/>
            <person name="Modenutti C."/>
        </authorList>
    </citation>
    <scope>NUCLEOTIDE SEQUENCE [LARGE SCALE GENOMIC DNA]</scope>
</reference>
<keyword evidence="11 15" id="KW-0961">Cell wall biogenesis/degradation</keyword>
<dbReference type="PANTHER" id="PTHR31707">
    <property type="entry name" value="PECTINESTERASE"/>
    <property type="match status" value="1"/>
</dbReference>
<dbReference type="PROSITE" id="PS00800">
    <property type="entry name" value="PECTINESTERASE_1"/>
    <property type="match status" value="1"/>
</dbReference>
<keyword evidence="7 15" id="KW-0378">Hydrolase</keyword>
<protein>
    <recommendedName>
        <fullName evidence="5 15">Pectinesterase</fullName>
        <ecNumber evidence="5 15">3.1.1.11</ecNumber>
    </recommendedName>
</protein>
<keyword evidence="9" id="KW-1015">Disulfide bond</keyword>
<feature type="transmembrane region" description="Helical" evidence="16">
    <location>
        <begin position="28"/>
        <end position="48"/>
    </location>
</feature>
<dbReference type="Pfam" id="PF04043">
    <property type="entry name" value="PMEI"/>
    <property type="match status" value="1"/>
</dbReference>
<dbReference type="FunFam" id="1.20.140.40:FF:000001">
    <property type="entry name" value="Pectinesterase"/>
    <property type="match status" value="1"/>
</dbReference>